<comment type="caution">
    <text evidence="1">The sequence shown here is derived from an EMBL/GenBank/DDBJ whole genome shotgun (WGS) entry which is preliminary data.</text>
</comment>
<proteinExistence type="predicted"/>
<sequence>MTVQLAAAGPQVPSTAAEWGRVRELKLATLARDPLQDRPEDYPQVRADVVMSWKRSMLARVDPWETVFPVDEGFVPKSRLAQVAQPIMNRLEDQIADLSSWGFLADRGCRLLTAVVGDHPQGRQ</sequence>
<organism evidence="1 2">
    <name type="scientific">Arthrobacter deserti</name>
    <dbReference type="NCBI Taxonomy" id="1742687"/>
    <lineage>
        <taxon>Bacteria</taxon>
        <taxon>Bacillati</taxon>
        <taxon>Actinomycetota</taxon>
        <taxon>Actinomycetes</taxon>
        <taxon>Micrococcales</taxon>
        <taxon>Micrococcaceae</taxon>
        <taxon>Arthrobacter</taxon>
    </lineage>
</organism>
<name>A0ABX1JQ37_9MICC</name>
<reference evidence="1 2" key="1">
    <citation type="submission" date="2020-04" db="EMBL/GenBank/DDBJ databases">
        <authorList>
            <person name="Liu S."/>
        </authorList>
    </citation>
    <scope>NUCLEOTIDE SEQUENCE [LARGE SCALE GENOMIC DNA]</scope>
    <source>
        <strain evidence="1 2">CGMCC 1.15091</strain>
    </source>
</reference>
<keyword evidence="2" id="KW-1185">Reference proteome</keyword>
<feature type="non-terminal residue" evidence="1">
    <location>
        <position position="124"/>
    </location>
</feature>
<dbReference type="Gene3D" id="3.30.450.40">
    <property type="match status" value="1"/>
</dbReference>
<accession>A0ABX1JQ37</accession>
<dbReference type="InterPro" id="IPR029016">
    <property type="entry name" value="GAF-like_dom_sf"/>
</dbReference>
<dbReference type="Proteomes" id="UP000523795">
    <property type="component" value="Unassembled WGS sequence"/>
</dbReference>
<protein>
    <submittedName>
        <fullName evidence="1">Uncharacterized protein</fullName>
    </submittedName>
</protein>
<evidence type="ECO:0000313" key="1">
    <source>
        <dbReference type="EMBL" id="NKX51433.1"/>
    </source>
</evidence>
<evidence type="ECO:0000313" key="2">
    <source>
        <dbReference type="Proteomes" id="UP000523795"/>
    </source>
</evidence>
<dbReference type="EMBL" id="JAAZSR010000227">
    <property type="protein sequence ID" value="NKX51433.1"/>
    <property type="molecule type" value="Genomic_DNA"/>
</dbReference>
<gene>
    <name evidence="1" type="ORF">HER39_12810</name>
</gene>